<evidence type="ECO:0000313" key="1">
    <source>
        <dbReference type="EMBL" id="PFG34227.1"/>
    </source>
</evidence>
<proteinExistence type="predicted"/>
<gene>
    <name evidence="1" type="ORF">ATL42_2132</name>
</gene>
<dbReference type="Gene3D" id="2.60.120.10">
    <property type="entry name" value="Jelly Rolls"/>
    <property type="match status" value="1"/>
</dbReference>
<organism evidence="1 2">
    <name type="scientific">Sanguibacter antarcticus</name>
    <dbReference type="NCBI Taxonomy" id="372484"/>
    <lineage>
        <taxon>Bacteria</taxon>
        <taxon>Bacillati</taxon>
        <taxon>Actinomycetota</taxon>
        <taxon>Actinomycetes</taxon>
        <taxon>Micrococcales</taxon>
        <taxon>Sanguibacteraceae</taxon>
        <taxon>Sanguibacter</taxon>
    </lineage>
</organism>
<dbReference type="SUPFAM" id="SSF51182">
    <property type="entry name" value="RmlC-like cupins"/>
    <property type="match status" value="1"/>
</dbReference>
<name>A0A2A9E5A0_9MICO</name>
<dbReference type="Proteomes" id="UP000225548">
    <property type="component" value="Unassembled WGS sequence"/>
</dbReference>
<protein>
    <recommendedName>
        <fullName evidence="3">Quercetin dioxygenase-like cupin family protein</fullName>
    </recommendedName>
</protein>
<dbReference type="InterPro" id="IPR014710">
    <property type="entry name" value="RmlC-like_jellyroll"/>
</dbReference>
<dbReference type="PANTHER" id="PTHR37694:SF1">
    <property type="entry name" value="SLR8022 PROTEIN"/>
    <property type="match status" value="1"/>
</dbReference>
<dbReference type="AlphaFoldDB" id="A0A2A9E5A0"/>
<dbReference type="InterPro" id="IPR011051">
    <property type="entry name" value="RmlC_Cupin_sf"/>
</dbReference>
<evidence type="ECO:0000313" key="2">
    <source>
        <dbReference type="Proteomes" id="UP000225548"/>
    </source>
</evidence>
<dbReference type="RefSeq" id="WP_098455292.1">
    <property type="nucleotide sequence ID" value="NZ_PDJG01000001.1"/>
</dbReference>
<accession>A0A2A9E5A0</accession>
<keyword evidence="2" id="KW-1185">Reference proteome</keyword>
<dbReference type="CDD" id="cd02230">
    <property type="entry name" value="cupin_HP0902-like"/>
    <property type="match status" value="1"/>
</dbReference>
<reference evidence="1 2" key="1">
    <citation type="submission" date="2017-10" db="EMBL/GenBank/DDBJ databases">
        <title>Sequencing the genomes of 1000 actinobacteria strains.</title>
        <authorList>
            <person name="Klenk H.-P."/>
        </authorList>
    </citation>
    <scope>NUCLEOTIDE SEQUENCE [LARGE SCALE GENOMIC DNA]</scope>
    <source>
        <strain evidence="1 2">DSM 18966</strain>
    </source>
</reference>
<dbReference type="EMBL" id="PDJG01000001">
    <property type="protein sequence ID" value="PFG34227.1"/>
    <property type="molecule type" value="Genomic_DNA"/>
</dbReference>
<comment type="caution">
    <text evidence="1">The sequence shown here is derived from an EMBL/GenBank/DDBJ whole genome shotgun (WGS) entry which is preliminary data.</text>
</comment>
<dbReference type="PANTHER" id="PTHR37694">
    <property type="entry name" value="SLR8022 PROTEIN"/>
    <property type="match status" value="1"/>
</dbReference>
<sequence>MEKFSLTAIGRNALEAARASSNGRSAQTVYGGHEHVLRQTLIAMTQGTRLDEHESPGEATVQVLQGRIVLTAGDDAWEGSAGAMLVVPRVRHALAAQQDSIILLTVAKVS</sequence>
<dbReference type="OrthoDB" id="5190473at2"/>
<evidence type="ECO:0008006" key="3">
    <source>
        <dbReference type="Google" id="ProtNLM"/>
    </source>
</evidence>